<evidence type="ECO:0000313" key="1">
    <source>
        <dbReference type="EMBL" id="GBN51514.1"/>
    </source>
</evidence>
<name>A0A4Y2PJL7_ARAVE</name>
<dbReference type="AlphaFoldDB" id="A0A4Y2PJL7"/>
<comment type="caution">
    <text evidence="1">The sequence shown here is derived from an EMBL/GenBank/DDBJ whole genome shotgun (WGS) entry which is preliminary data.</text>
</comment>
<reference evidence="1 2" key="1">
    <citation type="journal article" date="2019" name="Sci. Rep.">
        <title>Orb-weaving spider Araneus ventricosus genome elucidates the spidroin gene catalogue.</title>
        <authorList>
            <person name="Kono N."/>
            <person name="Nakamura H."/>
            <person name="Ohtoshi R."/>
            <person name="Moran D.A.P."/>
            <person name="Shinohara A."/>
            <person name="Yoshida Y."/>
            <person name="Fujiwara M."/>
            <person name="Mori M."/>
            <person name="Tomita M."/>
            <person name="Arakawa K."/>
        </authorList>
    </citation>
    <scope>NUCLEOTIDE SEQUENCE [LARGE SCALE GENOMIC DNA]</scope>
</reference>
<gene>
    <name evidence="1" type="ORF">AVEN_57145_1</name>
</gene>
<dbReference type="EMBL" id="BGPR01011466">
    <property type="protein sequence ID" value="GBN51514.1"/>
    <property type="molecule type" value="Genomic_DNA"/>
</dbReference>
<evidence type="ECO:0000313" key="2">
    <source>
        <dbReference type="Proteomes" id="UP000499080"/>
    </source>
</evidence>
<sequence length="82" mass="9151">MTGPRTSSTLWSHNSLHYDEALDDPILRGVQAIIGDGPYTHTTILYPPGARTCLLIGSFSRELRHAGISGLNMRLYKIRELK</sequence>
<dbReference type="Proteomes" id="UP000499080">
    <property type="component" value="Unassembled WGS sequence"/>
</dbReference>
<protein>
    <submittedName>
        <fullName evidence="1">Uncharacterized protein</fullName>
    </submittedName>
</protein>
<organism evidence="1 2">
    <name type="scientific">Araneus ventricosus</name>
    <name type="common">Orbweaver spider</name>
    <name type="synonym">Epeira ventricosa</name>
    <dbReference type="NCBI Taxonomy" id="182803"/>
    <lineage>
        <taxon>Eukaryota</taxon>
        <taxon>Metazoa</taxon>
        <taxon>Ecdysozoa</taxon>
        <taxon>Arthropoda</taxon>
        <taxon>Chelicerata</taxon>
        <taxon>Arachnida</taxon>
        <taxon>Araneae</taxon>
        <taxon>Araneomorphae</taxon>
        <taxon>Entelegynae</taxon>
        <taxon>Araneoidea</taxon>
        <taxon>Araneidae</taxon>
        <taxon>Araneus</taxon>
    </lineage>
</organism>
<accession>A0A4Y2PJL7</accession>
<keyword evidence="2" id="KW-1185">Reference proteome</keyword>
<proteinExistence type="predicted"/>